<proteinExistence type="predicted"/>
<reference evidence="3 4" key="2">
    <citation type="journal article" date="2024" name="Int. J. Syst. Evol. Microbiol.">
        <title>Promethearchaeum syntrophicum gen. nov., sp. nov., an anaerobic, obligately syntrophic archaeon, the first isolate of the lineage 'Asgard' archaea, and proposal of the new archaeal phylum Promethearchaeota phyl. nov. and kingdom Promethearchaeati regn. nov.</title>
        <authorList>
            <person name="Imachi H."/>
            <person name="Nobu M.K."/>
            <person name="Kato S."/>
            <person name="Takaki Y."/>
            <person name="Miyazaki M."/>
            <person name="Miyata M."/>
            <person name="Ogawara M."/>
            <person name="Saito Y."/>
            <person name="Sakai S."/>
            <person name="Tahara Y.O."/>
            <person name="Takano Y."/>
            <person name="Tasumi E."/>
            <person name="Uematsu K."/>
            <person name="Yoshimura T."/>
            <person name="Itoh T."/>
            <person name="Ohkuma M."/>
            <person name="Takai K."/>
        </authorList>
    </citation>
    <scope>NUCLEOTIDE SEQUENCE [LARGE SCALE GENOMIC DNA]</scope>
    <source>
        <strain evidence="3 4">MK-D1</strain>
    </source>
</reference>
<gene>
    <name evidence="3" type="ORF">DSAG12_03351</name>
</gene>
<dbReference type="EMBL" id="CP042905">
    <property type="protein sequence ID" value="QEE17514.1"/>
    <property type="molecule type" value="Genomic_DNA"/>
</dbReference>
<organism evidence="3 4">
    <name type="scientific">Promethearchaeum syntrophicum</name>
    <dbReference type="NCBI Taxonomy" id="2594042"/>
    <lineage>
        <taxon>Archaea</taxon>
        <taxon>Promethearchaeati</taxon>
        <taxon>Promethearchaeota</taxon>
        <taxon>Promethearchaeia</taxon>
        <taxon>Promethearchaeales</taxon>
        <taxon>Promethearchaeaceae</taxon>
        <taxon>Promethearchaeum</taxon>
    </lineage>
</organism>
<feature type="domain" description="Pyruvate/ketoisovalerate oxidoreductase catalytic" evidence="2">
    <location>
        <begin position="13"/>
        <end position="197"/>
    </location>
</feature>
<dbReference type="AlphaFoldDB" id="A0A5B9DEH6"/>
<name>A0A5B9DEH6_9ARCH</name>
<accession>A0A5B9DEH6</accession>
<dbReference type="KEGG" id="psyt:DSAG12_03351"/>
<dbReference type="InterPro" id="IPR052198">
    <property type="entry name" value="IorB_Oxidoreductase"/>
</dbReference>
<keyword evidence="4" id="KW-1185">Reference proteome</keyword>
<dbReference type="Proteomes" id="UP000321408">
    <property type="component" value="Chromosome"/>
</dbReference>
<evidence type="ECO:0000256" key="1">
    <source>
        <dbReference type="ARBA" id="ARBA00023002"/>
    </source>
</evidence>
<evidence type="ECO:0000259" key="2">
    <source>
        <dbReference type="Pfam" id="PF01558"/>
    </source>
</evidence>
<dbReference type="OrthoDB" id="53326at2157"/>
<dbReference type="PANTHER" id="PTHR43854">
    <property type="entry name" value="INDOLEPYRUVATE OXIDOREDUCTASE SUBUNIT IORB"/>
    <property type="match status" value="1"/>
</dbReference>
<dbReference type="InterPro" id="IPR019752">
    <property type="entry name" value="Pyrv/ketoisovalerate_OxRed_cat"/>
</dbReference>
<sequence length="202" mass="22041">MVKQLKIHITGMGGQGIGATSRIISRAAQLAGNTVMTMETHGLAQRGGVVVSDLAIGFDPSESPICSDGESDVLIALEALESVRSLPRLKPDGIVIVNSTIYQPLTVRIANGQVQSPTMEQIVKELHRWTKNVVQVDAFNDSIELGLSQTMNVILLGALARNLSILPFSKEHIIESIRLNIPRKYHEVNLLAFEKGFNYEVV</sequence>
<dbReference type="Pfam" id="PF01558">
    <property type="entry name" value="POR"/>
    <property type="match status" value="1"/>
</dbReference>
<dbReference type="PANTHER" id="PTHR43854:SF1">
    <property type="entry name" value="INDOLEPYRUVATE OXIDOREDUCTASE SUBUNIT IORB"/>
    <property type="match status" value="1"/>
</dbReference>
<evidence type="ECO:0000313" key="3">
    <source>
        <dbReference type="EMBL" id="QEE17514.1"/>
    </source>
</evidence>
<dbReference type="GO" id="GO:0043805">
    <property type="term" value="F:indolepyruvate ferredoxin oxidoreductase activity"/>
    <property type="evidence" value="ECO:0007669"/>
    <property type="project" value="UniProtKB-EC"/>
</dbReference>
<dbReference type="Gene3D" id="3.40.920.10">
    <property type="entry name" value="Pyruvate-ferredoxin oxidoreductase, PFOR, domain III"/>
    <property type="match status" value="1"/>
</dbReference>
<dbReference type="SUPFAM" id="SSF53323">
    <property type="entry name" value="Pyruvate-ferredoxin oxidoreductase, PFOR, domain III"/>
    <property type="match status" value="1"/>
</dbReference>
<dbReference type="RefSeq" id="WP_162306799.1">
    <property type="nucleotide sequence ID" value="NZ_CP042905.2"/>
</dbReference>
<keyword evidence="1" id="KW-0560">Oxidoreductase</keyword>
<dbReference type="GeneID" id="41331318"/>
<dbReference type="InterPro" id="IPR002869">
    <property type="entry name" value="Pyrv_flavodox_OxRed_cen"/>
</dbReference>
<reference evidence="3 4" key="1">
    <citation type="journal article" date="2020" name="Nature">
        <title>Isolation of an archaeon at the prokaryote-eukaryote interface.</title>
        <authorList>
            <person name="Imachi H."/>
            <person name="Nobu M.K."/>
            <person name="Nakahara N."/>
            <person name="Morono Y."/>
            <person name="Ogawara M."/>
            <person name="Takaki Y."/>
            <person name="Takano Y."/>
            <person name="Uematsu K."/>
            <person name="Ikuta T."/>
            <person name="Ito M."/>
            <person name="Matsui Y."/>
            <person name="Miyazaki M."/>
            <person name="Murata K."/>
            <person name="Saito Y."/>
            <person name="Sakai S."/>
            <person name="Song C."/>
            <person name="Tasumi E."/>
            <person name="Yamanaka Y."/>
            <person name="Yamaguchi T."/>
            <person name="Kamagata Y."/>
            <person name="Tamaki H."/>
            <person name="Takai K."/>
        </authorList>
    </citation>
    <scope>NUCLEOTIDE SEQUENCE [LARGE SCALE GENOMIC DNA]</scope>
    <source>
        <strain evidence="3 4">MK-D1</strain>
    </source>
</reference>
<evidence type="ECO:0000313" key="4">
    <source>
        <dbReference type="Proteomes" id="UP000321408"/>
    </source>
</evidence>
<protein>
    <submittedName>
        <fullName evidence="3">Indolepyruvate oxidoreductase subunit beta</fullName>
    </submittedName>
</protein>